<keyword evidence="13" id="KW-1185">Reference proteome</keyword>
<keyword evidence="8 9" id="KW-0472">Membrane</keyword>
<dbReference type="Proteomes" id="UP000184268">
    <property type="component" value="Unassembled WGS sequence"/>
</dbReference>
<dbReference type="GO" id="GO:0016887">
    <property type="term" value="F:ATP hydrolysis activity"/>
    <property type="evidence" value="ECO:0007669"/>
    <property type="project" value="InterPro"/>
</dbReference>
<evidence type="ECO:0000259" key="10">
    <source>
        <dbReference type="PROSITE" id="PS50893"/>
    </source>
</evidence>
<dbReference type="InterPro" id="IPR011527">
    <property type="entry name" value="ABC1_TM_dom"/>
</dbReference>
<dbReference type="InterPro" id="IPR003593">
    <property type="entry name" value="AAA+_ATPase"/>
</dbReference>
<keyword evidence="4 9" id="KW-0812">Transmembrane</keyword>
<dbReference type="InterPro" id="IPR027417">
    <property type="entry name" value="P-loop_NTPase"/>
</dbReference>
<feature type="transmembrane region" description="Helical" evidence="9">
    <location>
        <begin position="21"/>
        <end position="40"/>
    </location>
</feature>
<dbReference type="STRING" id="299255.SAMN02745129_1380"/>
<dbReference type="SUPFAM" id="SSF52540">
    <property type="entry name" value="P-loop containing nucleoside triphosphate hydrolases"/>
    <property type="match status" value="1"/>
</dbReference>
<evidence type="ECO:0000256" key="9">
    <source>
        <dbReference type="SAM" id="Phobius"/>
    </source>
</evidence>
<feature type="transmembrane region" description="Helical" evidence="9">
    <location>
        <begin position="164"/>
        <end position="182"/>
    </location>
</feature>
<dbReference type="Pfam" id="PF00664">
    <property type="entry name" value="ABC_membrane"/>
    <property type="match status" value="1"/>
</dbReference>
<dbReference type="EMBL" id="FQXG01000002">
    <property type="protein sequence ID" value="SHH18241.1"/>
    <property type="molecule type" value="Genomic_DNA"/>
</dbReference>
<evidence type="ECO:0000256" key="3">
    <source>
        <dbReference type="ARBA" id="ARBA00022475"/>
    </source>
</evidence>
<gene>
    <name evidence="12" type="ORF">SAMN02745129_1380</name>
</gene>
<keyword evidence="7 9" id="KW-1133">Transmembrane helix</keyword>
<evidence type="ECO:0000256" key="2">
    <source>
        <dbReference type="ARBA" id="ARBA00022448"/>
    </source>
</evidence>
<feature type="transmembrane region" description="Helical" evidence="9">
    <location>
        <begin position="280"/>
        <end position="301"/>
    </location>
</feature>
<dbReference type="InterPro" id="IPR039421">
    <property type="entry name" value="Type_1_exporter"/>
</dbReference>
<evidence type="ECO:0000313" key="12">
    <source>
        <dbReference type="EMBL" id="SHH18241.1"/>
    </source>
</evidence>
<feature type="transmembrane region" description="Helical" evidence="9">
    <location>
        <begin position="247"/>
        <end position="268"/>
    </location>
</feature>
<feature type="transmembrane region" description="Helical" evidence="9">
    <location>
        <begin position="141"/>
        <end position="158"/>
    </location>
</feature>
<dbReference type="FunFam" id="3.40.50.300:FF:000221">
    <property type="entry name" value="Multidrug ABC transporter ATP-binding protein"/>
    <property type="match status" value="1"/>
</dbReference>
<dbReference type="GO" id="GO:0005524">
    <property type="term" value="F:ATP binding"/>
    <property type="evidence" value="ECO:0007669"/>
    <property type="project" value="UniProtKB-KW"/>
</dbReference>
<comment type="subcellular location">
    <subcellularLocation>
        <location evidence="1">Cell membrane</location>
        <topology evidence="1">Multi-pass membrane protein</topology>
    </subcellularLocation>
</comment>
<dbReference type="InterPro" id="IPR003439">
    <property type="entry name" value="ABC_transporter-like_ATP-bd"/>
</dbReference>
<evidence type="ECO:0000256" key="6">
    <source>
        <dbReference type="ARBA" id="ARBA00022840"/>
    </source>
</evidence>
<dbReference type="GO" id="GO:0005886">
    <property type="term" value="C:plasma membrane"/>
    <property type="evidence" value="ECO:0007669"/>
    <property type="project" value="UniProtKB-SubCell"/>
</dbReference>
<dbReference type="PROSITE" id="PS00211">
    <property type="entry name" value="ABC_TRANSPORTER_1"/>
    <property type="match status" value="1"/>
</dbReference>
<dbReference type="CDD" id="cd18575">
    <property type="entry name" value="ABC_6TM_bac_exporter_ABCB8_10_like"/>
    <property type="match status" value="1"/>
</dbReference>
<dbReference type="RefSeq" id="WP_067658059.1">
    <property type="nucleotide sequence ID" value="NZ_FQXG01000002.1"/>
</dbReference>
<dbReference type="OrthoDB" id="9782586at2"/>
<dbReference type="SUPFAM" id="SSF90123">
    <property type="entry name" value="ABC transporter transmembrane region"/>
    <property type="match status" value="1"/>
</dbReference>
<proteinExistence type="predicted"/>
<dbReference type="GO" id="GO:0090374">
    <property type="term" value="P:oligopeptide export from mitochondrion"/>
    <property type="evidence" value="ECO:0007669"/>
    <property type="project" value="TreeGrafter"/>
</dbReference>
<organism evidence="12 13">
    <name type="scientific">Ferrimonas marina</name>
    <dbReference type="NCBI Taxonomy" id="299255"/>
    <lineage>
        <taxon>Bacteria</taxon>
        <taxon>Pseudomonadati</taxon>
        <taxon>Pseudomonadota</taxon>
        <taxon>Gammaproteobacteria</taxon>
        <taxon>Alteromonadales</taxon>
        <taxon>Ferrimonadaceae</taxon>
        <taxon>Ferrimonas</taxon>
    </lineage>
</organism>
<feature type="transmembrane region" description="Helical" evidence="9">
    <location>
        <begin position="60"/>
        <end position="84"/>
    </location>
</feature>
<accession>A0A1M5QWF0</accession>
<dbReference type="Gene3D" id="1.20.1560.10">
    <property type="entry name" value="ABC transporter type 1, transmembrane domain"/>
    <property type="match status" value="1"/>
</dbReference>
<dbReference type="PROSITE" id="PS50929">
    <property type="entry name" value="ABC_TM1F"/>
    <property type="match status" value="1"/>
</dbReference>
<dbReference type="InterPro" id="IPR036640">
    <property type="entry name" value="ABC1_TM_sf"/>
</dbReference>
<dbReference type="GO" id="GO:0015421">
    <property type="term" value="F:ABC-type oligopeptide transporter activity"/>
    <property type="evidence" value="ECO:0007669"/>
    <property type="project" value="TreeGrafter"/>
</dbReference>
<evidence type="ECO:0000259" key="11">
    <source>
        <dbReference type="PROSITE" id="PS50929"/>
    </source>
</evidence>
<evidence type="ECO:0000256" key="5">
    <source>
        <dbReference type="ARBA" id="ARBA00022741"/>
    </source>
</evidence>
<evidence type="ECO:0000256" key="7">
    <source>
        <dbReference type="ARBA" id="ARBA00022989"/>
    </source>
</evidence>
<evidence type="ECO:0000256" key="1">
    <source>
        <dbReference type="ARBA" id="ARBA00004651"/>
    </source>
</evidence>
<evidence type="ECO:0000256" key="4">
    <source>
        <dbReference type="ARBA" id="ARBA00022692"/>
    </source>
</evidence>
<evidence type="ECO:0000313" key="13">
    <source>
        <dbReference type="Proteomes" id="UP000184268"/>
    </source>
</evidence>
<reference evidence="12 13" key="1">
    <citation type="submission" date="2016-11" db="EMBL/GenBank/DDBJ databases">
        <authorList>
            <person name="Jaros S."/>
            <person name="Januszkiewicz K."/>
            <person name="Wedrychowicz H."/>
        </authorList>
    </citation>
    <scope>NUCLEOTIDE SEQUENCE [LARGE SCALE GENOMIC DNA]</scope>
    <source>
        <strain evidence="12 13">DSM 16917</strain>
    </source>
</reference>
<protein>
    <submittedName>
        <fullName evidence="12">ATP-binding cassette, subfamily B</fullName>
    </submittedName>
</protein>
<dbReference type="PANTHER" id="PTHR43394:SF1">
    <property type="entry name" value="ATP-BINDING CASSETTE SUB-FAMILY B MEMBER 10, MITOCHONDRIAL"/>
    <property type="match status" value="1"/>
</dbReference>
<keyword evidence="2" id="KW-0813">Transport</keyword>
<keyword evidence="3" id="KW-1003">Cell membrane</keyword>
<dbReference type="InterPro" id="IPR011918">
    <property type="entry name" value="ABC_MsbA_ATP-bd"/>
</dbReference>
<feature type="domain" description="ABC transporter" evidence="10">
    <location>
        <begin position="341"/>
        <end position="577"/>
    </location>
</feature>
<keyword evidence="6 12" id="KW-0067">ATP-binding</keyword>
<dbReference type="PANTHER" id="PTHR43394">
    <property type="entry name" value="ATP-DEPENDENT PERMEASE MDL1, MITOCHONDRIAL"/>
    <property type="match status" value="1"/>
</dbReference>
<dbReference type="AlphaFoldDB" id="A0A1M5QWF0"/>
<dbReference type="SMART" id="SM00382">
    <property type="entry name" value="AAA"/>
    <property type="match status" value="1"/>
</dbReference>
<name>A0A1M5QWF0_9GAMM</name>
<dbReference type="Pfam" id="PF00005">
    <property type="entry name" value="ABC_tran"/>
    <property type="match status" value="1"/>
</dbReference>
<evidence type="ECO:0000256" key="8">
    <source>
        <dbReference type="ARBA" id="ARBA00023136"/>
    </source>
</evidence>
<dbReference type="InterPro" id="IPR017871">
    <property type="entry name" value="ABC_transporter-like_CS"/>
</dbReference>
<dbReference type="Gene3D" id="3.40.50.300">
    <property type="entry name" value="P-loop containing nucleotide triphosphate hydrolases"/>
    <property type="match status" value="1"/>
</dbReference>
<keyword evidence="5" id="KW-0547">Nucleotide-binding</keyword>
<sequence>MQGREKGVIPWLWGFLRPYRWRVLAALTALAVGSGAWLLLGQGVRLLVDQGFLSGEVAALNRAMILVLWINLVGGVAVFFRFYLMTWLGERVSADIRTQVFEHLLTLSPTFYDTSRTGEVISRFTADTTVLQTVVGMSLSMALRSGLTLIGGILMMAFTSVKLTAWVLLAVPVVLGPIFFFGRRVRRLARTSQDRVADMGADIDETLHEIQTVQAYGLEGQNNDRFGDRVEAVMSAAQRRIRYRSGLIAAVMILSVSAITLVSWAGALDVMAGRISAGELTAFLFYAVLVAGAVATISEVIGEIQKAAGASERLRELMAERTEIPVPAQPVPLPQPLRGALSFDAITFAYPSAPKRPVLSEFNLAIEPGERVALVGPSGAGKSTLFQLLKRFYLPQQGQLRLDGVDAALCDPKVWRQQFAWVAQEPVIFAGTLRDNVRCGRPGASDAEVAAACDAAQVSEFIDQLPQGWDSELGERGVRLSGGQKQRIAIARALLADRPVLLLDEATSALDAANEVKVQQALEQLMAGRTCLIIAHRLATVANADRLVMMERGQIRAIGNHQQLLQQDPLYRELAELQLIAEGTTEQRTANESVK</sequence>
<dbReference type="NCBIfam" id="TIGR02204">
    <property type="entry name" value="MsbA_rel"/>
    <property type="match status" value="1"/>
</dbReference>
<feature type="domain" description="ABC transmembrane type-1" evidence="11">
    <location>
        <begin position="24"/>
        <end position="306"/>
    </location>
</feature>
<dbReference type="PROSITE" id="PS50893">
    <property type="entry name" value="ABC_TRANSPORTER_2"/>
    <property type="match status" value="1"/>
</dbReference>